<feature type="binding site" evidence="8">
    <location>
        <position position="68"/>
    </location>
    <ligand>
        <name>Zn(2+)</name>
        <dbReference type="ChEBI" id="CHEBI:29105"/>
        <label>2</label>
        <note>catalytic</note>
    </ligand>
</feature>
<dbReference type="GO" id="GO:0008270">
    <property type="term" value="F:zinc ion binding"/>
    <property type="evidence" value="ECO:0007669"/>
    <property type="project" value="UniProtKB-UniRule"/>
</dbReference>
<keyword evidence="7 8" id="KW-0862">Zinc</keyword>
<dbReference type="EMBL" id="DUJS01000001">
    <property type="protein sequence ID" value="HII69665.1"/>
    <property type="molecule type" value="Genomic_DNA"/>
</dbReference>
<evidence type="ECO:0000256" key="6">
    <source>
        <dbReference type="ARBA" id="ARBA00022801"/>
    </source>
</evidence>
<proteinExistence type="inferred from homology"/>
<feature type="binding site" evidence="8">
    <location>
        <position position="191"/>
    </location>
    <ligand>
        <name>Zn(2+)</name>
        <dbReference type="ChEBI" id="CHEBI:29105"/>
        <label>2</label>
        <note>catalytic</note>
    </ligand>
</feature>
<feature type="domain" description="Metallo-beta-lactamase" evidence="9">
    <location>
        <begin position="22"/>
        <end position="183"/>
    </location>
</feature>
<feature type="binding site" evidence="8">
    <location>
        <position position="64"/>
    </location>
    <ligand>
        <name>Zn(2+)</name>
        <dbReference type="ChEBI" id="CHEBI:29105"/>
        <label>1</label>
        <note>catalytic</note>
    </ligand>
</feature>
<evidence type="ECO:0000256" key="7">
    <source>
        <dbReference type="ARBA" id="ARBA00022833"/>
    </source>
</evidence>
<keyword evidence="2 8" id="KW-0819">tRNA processing</keyword>
<dbReference type="Gene3D" id="3.60.15.10">
    <property type="entry name" value="Ribonuclease Z/Hydroxyacylglutathione hydrolase-like"/>
    <property type="match status" value="1"/>
</dbReference>
<dbReference type="Proteomes" id="UP000619545">
    <property type="component" value="Unassembled WGS sequence"/>
</dbReference>
<comment type="cofactor">
    <cofactor evidence="8">
        <name>Zn(2+)</name>
        <dbReference type="ChEBI" id="CHEBI:29105"/>
    </cofactor>
    <text evidence="8">Binds 2 Zn(2+) ions.</text>
</comment>
<comment type="catalytic activity">
    <reaction evidence="8">
        <text>Endonucleolytic cleavage of RNA, removing extra 3' nucleotides from tRNA precursor, generating 3' termini of tRNAs. A 3'-hydroxy group is left at the tRNA terminus and a 5'-phosphoryl group is left at the trailer molecule.</text>
        <dbReference type="EC" id="3.1.26.11"/>
    </reaction>
</comment>
<dbReference type="SMR" id="A0A832WJZ0"/>
<feature type="binding site" evidence="8">
    <location>
        <position position="245"/>
    </location>
    <ligand>
        <name>Zn(2+)</name>
        <dbReference type="ChEBI" id="CHEBI:29105"/>
        <label>2</label>
        <note>catalytic</note>
    </ligand>
</feature>
<keyword evidence="3 8" id="KW-0540">Nuclease</keyword>
<evidence type="ECO:0000313" key="10">
    <source>
        <dbReference type="EMBL" id="HII69665.1"/>
    </source>
</evidence>
<feature type="binding site" evidence="8">
    <location>
        <position position="66"/>
    </location>
    <ligand>
        <name>Zn(2+)</name>
        <dbReference type="ChEBI" id="CHEBI:29105"/>
        <label>1</label>
        <note>catalytic</note>
    </ligand>
</feature>
<dbReference type="SUPFAM" id="SSF56281">
    <property type="entry name" value="Metallo-hydrolase/oxidoreductase"/>
    <property type="match status" value="1"/>
</dbReference>
<dbReference type="HAMAP" id="MF_01818">
    <property type="entry name" value="RNase_Z_BN"/>
    <property type="match status" value="1"/>
</dbReference>
<dbReference type="GeneID" id="1477134"/>
<sequence>MDRELVMRFLGTGGAVPSKDRSHPGLLVEFSGTKLLIDCGEGTQRRAMEQGVTIHDVDAVLLTHHHVDHVAGLLPLATTVDLLHGRRLKVYGPTAGSESALDISDLEVIEYREVNPGDEVEIGDLRVLVYESEHGVPTVDYRIETPKIPGKADPKYIRRVPPSKRREVLLRGERPYSLTKPGKISVYVKGDGRPADPENVRGCQVLVHEACFEDHEEAVRYLHSTHLEAAEVAREAGVDLLVLTHLSTKVDPERMREEAREVFPVVVVARDGLMVRVRR</sequence>
<evidence type="ECO:0000256" key="4">
    <source>
        <dbReference type="ARBA" id="ARBA00022723"/>
    </source>
</evidence>
<dbReference type="PANTHER" id="PTHR46018">
    <property type="entry name" value="ZINC PHOSPHODIESTERASE ELAC PROTEIN 1"/>
    <property type="match status" value="1"/>
</dbReference>
<dbReference type="AlphaFoldDB" id="A0A832WJZ0"/>
<comment type="function">
    <text evidence="8">Zinc phosphodiesterase, which displays some tRNA 3'-processing endonuclease activity. Probably involved in tRNA maturation, by removing a 3'-trailer from precursor tRNA.</text>
</comment>
<evidence type="ECO:0000256" key="2">
    <source>
        <dbReference type="ARBA" id="ARBA00022694"/>
    </source>
</evidence>
<comment type="subunit">
    <text evidence="1 8">Homodimer.</text>
</comment>
<feature type="binding site" evidence="8">
    <location>
        <position position="191"/>
    </location>
    <ligand>
        <name>Zn(2+)</name>
        <dbReference type="ChEBI" id="CHEBI:29105"/>
        <label>1</label>
        <note>catalytic</note>
    </ligand>
</feature>
<dbReference type="Pfam" id="PF23023">
    <property type="entry name" value="Anti-Pycsar_Apyc1"/>
    <property type="match status" value="1"/>
</dbReference>
<name>A0A832WJZ0_9EURY</name>
<dbReference type="GO" id="GO:0042781">
    <property type="term" value="F:3'-tRNA processing endoribonuclease activity"/>
    <property type="evidence" value="ECO:0007669"/>
    <property type="project" value="UniProtKB-UniRule"/>
</dbReference>
<evidence type="ECO:0000256" key="1">
    <source>
        <dbReference type="ARBA" id="ARBA00011738"/>
    </source>
</evidence>
<feature type="binding site" evidence="8">
    <location>
        <position position="69"/>
    </location>
    <ligand>
        <name>Zn(2+)</name>
        <dbReference type="ChEBI" id="CHEBI:29105"/>
        <label>2</label>
        <note>catalytic</note>
    </ligand>
</feature>
<dbReference type="RefSeq" id="WP_011019401.1">
    <property type="nucleotide sequence ID" value="NZ_DUJS01000001.1"/>
</dbReference>
<dbReference type="OMA" id="GTQRQMM"/>
<reference evidence="10" key="1">
    <citation type="journal article" date="2020" name="bioRxiv">
        <title>A rank-normalized archaeal taxonomy based on genome phylogeny resolves widespread incomplete and uneven classifications.</title>
        <authorList>
            <person name="Rinke C."/>
            <person name="Chuvochina M."/>
            <person name="Mussig A.J."/>
            <person name="Chaumeil P.-A."/>
            <person name="Waite D.W."/>
            <person name="Whitman W.B."/>
            <person name="Parks D.H."/>
            <person name="Hugenholtz P."/>
        </authorList>
    </citation>
    <scope>NUCLEOTIDE SEQUENCE</scope>
    <source>
        <strain evidence="10">UBA8853</strain>
    </source>
</reference>
<keyword evidence="4 8" id="KW-0479">Metal-binding</keyword>
<comment type="caution">
    <text evidence="10">The sequence shown here is derived from an EMBL/GenBank/DDBJ whole genome shotgun (WGS) entry which is preliminary data.</text>
</comment>
<evidence type="ECO:0000313" key="11">
    <source>
        <dbReference type="Proteomes" id="UP000619545"/>
    </source>
</evidence>
<accession>A0A832WJZ0</accession>
<feature type="binding site" evidence="8">
    <location>
        <position position="134"/>
    </location>
    <ligand>
        <name>Zn(2+)</name>
        <dbReference type="ChEBI" id="CHEBI:29105"/>
        <label>1</label>
        <note>catalytic</note>
    </ligand>
</feature>
<dbReference type="SMART" id="SM00849">
    <property type="entry name" value="Lactamase_B"/>
    <property type="match status" value="1"/>
</dbReference>
<gene>
    <name evidence="8" type="primary">rnz</name>
    <name evidence="10" type="ORF">HA336_00340</name>
</gene>
<evidence type="ECO:0000256" key="5">
    <source>
        <dbReference type="ARBA" id="ARBA00022759"/>
    </source>
</evidence>
<keyword evidence="5 8" id="KW-0255">Endonuclease</keyword>
<dbReference type="InterPro" id="IPR001279">
    <property type="entry name" value="Metallo-B-lactamas"/>
</dbReference>
<organism evidence="10 11">
    <name type="scientific">Methanopyrus kandleri</name>
    <dbReference type="NCBI Taxonomy" id="2320"/>
    <lineage>
        <taxon>Archaea</taxon>
        <taxon>Methanobacteriati</taxon>
        <taxon>Methanobacteriota</taxon>
        <taxon>Methanomada group</taxon>
        <taxon>Methanopyri</taxon>
        <taxon>Methanopyrales</taxon>
        <taxon>Methanopyraceae</taxon>
        <taxon>Methanopyrus</taxon>
    </lineage>
</organism>
<dbReference type="InterPro" id="IPR013471">
    <property type="entry name" value="RNase_Z/BN"/>
</dbReference>
<feature type="active site" description="Proton acceptor" evidence="8">
    <location>
        <position position="68"/>
    </location>
</feature>
<protein>
    <recommendedName>
        <fullName evidence="8">Ribonuclease Z</fullName>
        <shortName evidence="8">RNase Z</shortName>
        <ecNumber evidence="8">3.1.26.11</ecNumber>
    </recommendedName>
    <alternativeName>
        <fullName evidence="8">tRNA 3 endonuclease</fullName>
    </alternativeName>
    <alternativeName>
        <fullName evidence="8">tRNase Z</fullName>
    </alternativeName>
</protein>
<keyword evidence="6 8" id="KW-0378">Hydrolase</keyword>
<dbReference type="PANTHER" id="PTHR46018:SF2">
    <property type="entry name" value="ZINC PHOSPHODIESTERASE ELAC PROTEIN 1"/>
    <property type="match status" value="1"/>
</dbReference>
<evidence type="ECO:0000256" key="8">
    <source>
        <dbReference type="HAMAP-Rule" id="MF_01818"/>
    </source>
</evidence>
<dbReference type="InterPro" id="IPR036866">
    <property type="entry name" value="RibonucZ/Hydroxyglut_hydro"/>
</dbReference>
<evidence type="ECO:0000259" key="9">
    <source>
        <dbReference type="SMART" id="SM00849"/>
    </source>
</evidence>
<evidence type="ECO:0000256" key="3">
    <source>
        <dbReference type="ARBA" id="ARBA00022722"/>
    </source>
</evidence>
<comment type="similarity">
    <text evidence="8">Belongs to the RNase Z family.</text>
</comment>
<dbReference type="EC" id="3.1.26.11" evidence="8"/>